<organism evidence="8 9">
    <name type="scientific">Macrostomum lignano</name>
    <dbReference type="NCBI Taxonomy" id="282301"/>
    <lineage>
        <taxon>Eukaryota</taxon>
        <taxon>Metazoa</taxon>
        <taxon>Spiralia</taxon>
        <taxon>Lophotrochozoa</taxon>
        <taxon>Platyhelminthes</taxon>
        <taxon>Rhabditophora</taxon>
        <taxon>Macrostomorpha</taxon>
        <taxon>Macrostomida</taxon>
        <taxon>Macrostomidae</taxon>
        <taxon>Macrostomum</taxon>
    </lineage>
</organism>
<dbReference type="OrthoDB" id="10266980at2759"/>
<reference evidence="8 9" key="1">
    <citation type="submission" date="2017-06" db="EMBL/GenBank/DDBJ databases">
        <title>A platform for efficient transgenesis in Macrostomum lignano, a flatworm model organism for stem cell research.</title>
        <authorList>
            <person name="Berezikov E."/>
        </authorList>
    </citation>
    <scope>NUCLEOTIDE SEQUENCE [LARGE SCALE GENOMIC DNA]</scope>
    <source>
        <strain evidence="8">DV1</strain>
        <tissue evidence="8">Whole organism</tissue>
    </source>
</reference>
<evidence type="ECO:0000256" key="5">
    <source>
        <dbReference type="PROSITE-ProRule" id="PRU00205"/>
    </source>
</evidence>
<dbReference type="Pfam" id="PF03798">
    <property type="entry name" value="TRAM_LAG1_CLN8"/>
    <property type="match status" value="1"/>
</dbReference>
<evidence type="ECO:0000256" key="6">
    <source>
        <dbReference type="SAM" id="Phobius"/>
    </source>
</evidence>
<dbReference type="EMBL" id="NIVC01002314">
    <property type="protein sequence ID" value="PAA58955.1"/>
    <property type="molecule type" value="Genomic_DNA"/>
</dbReference>
<evidence type="ECO:0000256" key="3">
    <source>
        <dbReference type="ARBA" id="ARBA00022989"/>
    </source>
</evidence>
<gene>
    <name evidence="8" type="ORF">BOX15_Mlig031182g1</name>
</gene>
<keyword evidence="3 6" id="KW-1133">Transmembrane helix</keyword>
<keyword evidence="2 5" id="KW-0812">Transmembrane</keyword>
<dbReference type="PANTHER" id="PTHR13439:SF66">
    <property type="entry name" value="BCDNA.GH12326"/>
    <property type="match status" value="1"/>
</dbReference>
<evidence type="ECO:0000256" key="2">
    <source>
        <dbReference type="ARBA" id="ARBA00022692"/>
    </source>
</evidence>
<comment type="subcellular location">
    <subcellularLocation>
        <location evidence="1">Membrane</location>
        <topology evidence="1">Multi-pass membrane protein</topology>
    </subcellularLocation>
</comment>
<feature type="transmembrane region" description="Helical" evidence="6">
    <location>
        <begin position="62"/>
        <end position="84"/>
    </location>
</feature>
<evidence type="ECO:0000259" key="7">
    <source>
        <dbReference type="PROSITE" id="PS50922"/>
    </source>
</evidence>
<dbReference type="Proteomes" id="UP000215902">
    <property type="component" value="Unassembled WGS sequence"/>
</dbReference>
<name>A0A267EBK4_9PLAT</name>
<feature type="transmembrane region" description="Helical" evidence="6">
    <location>
        <begin position="16"/>
        <end position="41"/>
    </location>
</feature>
<dbReference type="InterPro" id="IPR006634">
    <property type="entry name" value="TLC-dom"/>
</dbReference>
<evidence type="ECO:0000256" key="1">
    <source>
        <dbReference type="ARBA" id="ARBA00004141"/>
    </source>
</evidence>
<comment type="caution">
    <text evidence="8">The sequence shown here is derived from an EMBL/GenBank/DDBJ whole genome shotgun (WGS) entry which is preliminary data.</text>
</comment>
<dbReference type="PANTHER" id="PTHR13439">
    <property type="entry name" value="CT120 PROTEIN"/>
    <property type="match status" value="1"/>
</dbReference>
<evidence type="ECO:0000313" key="9">
    <source>
        <dbReference type="Proteomes" id="UP000215902"/>
    </source>
</evidence>
<dbReference type="STRING" id="282301.A0A267EBK4"/>
<feature type="transmembrane region" description="Helical" evidence="6">
    <location>
        <begin position="152"/>
        <end position="172"/>
    </location>
</feature>
<dbReference type="PROSITE" id="PS50922">
    <property type="entry name" value="TLC"/>
    <property type="match status" value="1"/>
</dbReference>
<dbReference type="GO" id="GO:0016020">
    <property type="term" value="C:membrane"/>
    <property type="evidence" value="ECO:0007669"/>
    <property type="project" value="UniProtKB-SubCell"/>
</dbReference>
<feature type="transmembrane region" description="Helical" evidence="6">
    <location>
        <begin position="251"/>
        <end position="274"/>
    </location>
</feature>
<sequence length="304" mass="34981">MALTIIPSVVAVPLHLVHILEVILGTVFFSLLFCVSVKFLQGYKNKPICNTRCLTDNDCYDISINVVSIIQACIAVFVGWVVMMNCRHDMIYDSHWLTNAYARFGVPYFYYDLVVMAMALYLRTEPLKDRRISSNWHNLIPALKLFWVKRKLMFLHHFALPLMFYPSLLYFRNGLGDFVVGAFYVFELPVPYIQTRHILAKLDCKASPVYISNGLVMLGAMLIGRILMFPYLYYCYAQYRGIPFSQVLGKIPIKCTISCIILGSLQVYWFCIMLRGTVSYFRKVIRQWLGADKGQNAVDNSFGS</sequence>
<feature type="transmembrane region" description="Helical" evidence="6">
    <location>
        <begin position="104"/>
        <end position="122"/>
    </location>
</feature>
<keyword evidence="9" id="KW-1185">Reference proteome</keyword>
<keyword evidence="4 5" id="KW-0472">Membrane</keyword>
<dbReference type="InterPro" id="IPR050846">
    <property type="entry name" value="TLCD"/>
</dbReference>
<protein>
    <recommendedName>
        <fullName evidence="7">TLC domain-containing protein</fullName>
    </recommendedName>
</protein>
<dbReference type="GO" id="GO:0055088">
    <property type="term" value="P:lipid homeostasis"/>
    <property type="evidence" value="ECO:0007669"/>
    <property type="project" value="TreeGrafter"/>
</dbReference>
<dbReference type="GO" id="GO:0005783">
    <property type="term" value="C:endoplasmic reticulum"/>
    <property type="evidence" value="ECO:0007669"/>
    <property type="project" value="TreeGrafter"/>
</dbReference>
<accession>A0A267EBK4</accession>
<evidence type="ECO:0000313" key="8">
    <source>
        <dbReference type="EMBL" id="PAA58955.1"/>
    </source>
</evidence>
<feature type="domain" description="TLC" evidence="7">
    <location>
        <begin position="57"/>
        <end position="282"/>
    </location>
</feature>
<proteinExistence type="predicted"/>
<dbReference type="SMART" id="SM00724">
    <property type="entry name" value="TLC"/>
    <property type="match status" value="1"/>
</dbReference>
<feature type="transmembrane region" description="Helical" evidence="6">
    <location>
        <begin position="215"/>
        <end position="239"/>
    </location>
</feature>
<dbReference type="AlphaFoldDB" id="A0A267EBK4"/>
<evidence type="ECO:0000256" key="4">
    <source>
        <dbReference type="ARBA" id="ARBA00023136"/>
    </source>
</evidence>